<gene>
    <name evidence="1" type="ORF">OBO34_07095</name>
</gene>
<dbReference type="Gene3D" id="3.10.450.40">
    <property type="match status" value="1"/>
</dbReference>
<dbReference type="SUPFAM" id="SSF160719">
    <property type="entry name" value="gpW/gp25-like"/>
    <property type="match status" value="1"/>
</dbReference>
<name>A0A9J6QVI3_9FIRM</name>
<organism evidence="1 2">
    <name type="scientific">Hominibacterium faecale</name>
    <dbReference type="NCBI Taxonomy" id="2839743"/>
    <lineage>
        <taxon>Bacteria</taxon>
        <taxon>Bacillati</taxon>
        <taxon>Bacillota</taxon>
        <taxon>Clostridia</taxon>
        <taxon>Peptostreptococcales</taxon>
        <taxon>Anaerovoracaceae</taxon>
        <taxon>Hominibacterium</taxon>
    </lineage>
</organism>
<accession>A0A9J6QVI3</accession>
<proteinExistence type="predicted"/>
<dbReference type="RefSeq" id="WP_269478431.1">
    <property type="nucleotide sequence ID" value="NZ_JAOSHN010000002.1"/>
</dbReference>
<evidence type="ECO:0000313" key="2">
    <source>
        <dbReference type="Proteomes" id="UP001065549"/>
    </source>
</evidence>
<evidence type="ECO:0000313" key="1">
    <source>
        <dbReference type="EMBL" id="MCU7378118.1"/>
    </source>
</evidence>
<keyword evidence="2" id="KW-1185">Reference proteome</keyword>
<dbReference type="EMBL" id="JAOSHN010000002">
    <property type="protein sequence ID" value="MCU7378118.1"/>
    <property type="molecule type" value="Genomic_DNA"/>
</dbReference>
<reference evidence="1" key="1">
    <citation type="submission" date="2022-09" db="EMBL/GenBank/DDBJ databases">
        <title>Culturomic study of gut microbiota in children with autism spectrum disorder.</title>
        <authorList>
            <person name="Efimov B.A."/>
            <person name="Chaplin A.V."/>
            <person name="Sokolova S.R."/>
            <person name="Pikina A.P."/>
            <person name="Korzhanova M."/>
            <person name="Belova V."/>
            <person name="Korostin D."/>
        </authorList>
    </citation>
    <scope>NUCLEOTIDE SEQUENCE</scope>
    <source>
        <strain evidence="1">ASD5510</strain>
    </source>
</reference>
<comment type="caution">
    <text evidence="1">The sequence shown here is derived from an EMBL/GenBank/DDBJ whole genome shotgun (WGS) entry which is preliminary data.</text>
</comment>
<dbReference type="Proteomes" id="UP001065549">
    <property type="component" value="Unassembled WGS sequence"/>
</dbReference>
<dbReference type="AlphaFoldDB" id="A0A9J6QVI3"/>
<protein>
    <submittedName>
        <fullName evidence="1">Early E1A protein</fullName>
    </submittedName>
</protein>
<sequence>MLASGNGSAETCIKNLLSITKTENPFARDKGVGTDHIDRTVGAEEILSDNIEELIDEYEPRLAGDTISIDYKENGDFDVMVEVSNAYEESDGEG</sequence>